<dbReference type="Proteomes" id="UP000823749">
    <property type="component" value="Chromosome 8"/>
</dbReference>
<dbReference type="EMBL" id="JACTNZ010000008">
    <property type="protein sequence ID" value="KAG5535898.1"/>
    <property type="molecule type" value="Genomic_DNA"/>
</dbReference>
<dbReference type="PANTHER" id="PTHR33116:SF84">
    <property type="entry name" value="RNA-DIRECTED DNA POLYMERASE"/>
    <property type="match status" value="1"/>
</dbReference>
<name>A0AAV6J5E6_9ERIC</name>
<dbReference type="InterPro" id="IPR026960">
    <property type="entry name" value="RVT-Znf"/>
</dbReference>
<proteinExistence type="predicted"/>
<reference evidence="2" key="1">
    <citation type="submission" date="2020-08" db="EMBL/GenBank/DDBJ databases">
        <title>Plant Genome Project.</title>
        <authorList>
            <person name="Zhang R.-G."/>
        </authorList>
    </citation>
    <scope>NUCLEOTIDE SEQUENCE</scope>
    <source>
        <strain evidence="2">WSP0</strain>
        <tissue evidence="2">Leaf</tissue>
    </source>
</reference>
<evidence type="ECO:0000313" key="2">
    <source>
        <dbReference type="EMBL" id="KAG5535898.1"/>
    </source>
</evidence>
<feature type="domain" description="Reverse transcriptase zinc-binding" evidence="1">
    <location>
        <begin position="118"/>
        <end position="202"/>
    </location>
</feature>
<evidence type="ECO:0000313" key="3">
    <source>
        <dbReference type="Proteomes" id="UP000823749"/>
    </source>
</evidence>
<gene>
    <name evidence="2" type="ORF">RHGRI_023618</name>
</gene>
<sequence length="307" mass="35479">MKLPSDSSWTVRKLFSLRHIGHQFIKSKIGNGLSTFLWLDHWHNLGPLFQKFGDRVSFNLGRSLNAKVSSIIYHGGWRWPRLRNAAICEIIANTEGGLLPDISKEDEVVWTLTPNGCYSVKSAWMALRHRAPTVDWAHMVWHKKYVPRWSFILWVALLGRLSTKDRLMEWGVTTGKDCVLCYGGQESHSHLFFEGQYATLVWTSIRSKCCRHGDSLSLLAEVQWGSQHCSKSVSTIIYQWCLAASVYFIWRERNSRIFRQVGVDSYTLVKRIEEEIRACLESMQLSIHSDFDVAICQDWGIHFRVVT</sequence>
<keyword evidence="3" id="KW-1185">Reference proteome</keyword>
<comment type="caution">
    <text evidence="2">The sequence shown here is derived from an EMBL/GenBank/DDBJ whole genome shotgun (WGS) entry which is preliminary data.</text>
</comment>
<evidence type="ECO:0000259" key="1">
    <source>
        <dbReference type="Pfam" id="PF13966"/>
    </source>
</evidence>
<accession>A0AAV6J5E6</accession>
<protein>
    <recommendedName>
        <fullName evidence="1">Reverse transcriptase zinc-binding domain-containing protein</fullName>
    </recommendedName>
</protein>
<dbReference type="Pfam" id="PF13966">
    <property type="entry name" value="zf-RVT"/>
    <property type="match status" value="1"/>
</dbReference>
<dbReference type="AlphaFoldDB" id="A0AAV6J5E6"/>
<dbReference type="PANTHER" id="PTHR33116">
    <property type="entry name" value="REVERSE TRANSCRIPTASE ZINC-BINDING DOMAIN-CONTAINING PROTEIN-RELATED-RELATED"/>
    <property type="match status" value="1"/>
</dbReference>
<organism evidence="2 3">
    <name type="scientific">Rhododendron griersonianum</name>
    <dbReference type="NCBI Taxonomy" id="479676"/>
    <lineage>
        <taxon>Eukaryota</taxon>
        <taxon>Viridiplantae</taxon>
        <taxon>Streptophyta</taxon>
        <taxon>Embryophyta</taxon>
        <taxon>Tracheophyta</taxon>
        <taxon>Spermatophyta</taxon>
        <taxon>Magnoliopsida</taxon>
        <taxon>eudicotyledons</taxon>
        <taxon>Gunneridae</taxon>
        <taxon>Pentapetalae</taxon>
        <taxon>asterids</taxon>
        <taxon>Ericales</taxon>
        <taxon>Ericaceae</taxon>
        <taxon>Ericoideae</taxon>
        <taxon>Rhodoreae</taxon>
        <taxon>Rhododendron</taxon>
    </lineage>
</organism>